<dbReference type="InterPro" id="IPR008271">
    <property type="entry name" value="Ser/Thr_kinase_AS"/>
</dbReference>
<dbReference type="PANTHER" id="PTHR44167">
    <property type="entry name" value="OVARIAN-SPECIFIC SERINE/THREONINE-PROTEIN KINASE LOK-RELATED"/>
    <property type="match status" value="1"/>
</dbReference>
<dbReference type="PROSITE" id="PS00108">
    <property type="entry name" value="PROTEIN_KINASE_ST"/>
    <property type="match status" value="1"/>
</dbReference>
<dbReference type="PROSITE" id="PS50011">
    <property type="entry name" value="PROTEIN_KINASE_DOM"/>
    <property type="match status" value="1"/>
</dbReference>
<name>A0A286U780_9AGAM</name>
<gene>
    <name evidence="6" type="ORF">PNOK_0919700</name>
</gene>
<feature type="region of interest" description="Disordered" evidence="4">
    <location>
        <begin position="401"/>
        <end position="432"/>
    </location>
</feature>
<feature type="region of interest" description="Disordered" evidence="4">
    <location>
        <begin position="637"/>
        <end position="670"/>
    </location>
</feature>
<organism evidence="6 7">
    <name type="scientific">Pyrrhoderma noxium</name>
    <dbReference type="NCBI Taxonomy" id="2282107"/>
    <lineage>
        <taxon>Eukaryota</taxon>
        <taxon>Fungi</taxon>
        <taxon>Dikarya</taxon>
        <taxon>Basidiomycota</taxon>
        <taxon>Agaricomycotina</taxon>
        <taxon>Agaricomycetes</taxon>
        <taxon>Hymenochaetales</taxon>
        <taxon>Hymenochaetaceae</taxon>
        <taxon>Pyrrhoderma</taxon>
    </lineage>
</organism>
<feature type="region of interest" description="Disordered" evidence="4">
    <location>
        <begin position="878"/>
        <end position="907"/>
    </location>
</feature>
<keyword evidence="7" id="KW-1185">Reference proteome</keyword>
<proteinExistence type="predicted"/>
<protein>
    <submittedName>
        <fullName evidence="6">Kinase</fullName>
    </submittedName>
</protein>
<accession>A0A286U780</accession>
<feature type="compositionally biased region" description="Low complexity" evidence="4">
    <location>
        <begin position="492"/>
        <end position="515"/>
    </location>
</feature>
<dbReference type="SUPFAM" id="SSF56112">
    <property type="entry name" value="Protein kinase-like (PK-like)"/>
    <property type="match status" value="1"/>
</dbReference>
<evidence type="ECO:0000313" key="6">
    <source>
        <dbReference type="EMBL" id="PAV15433.1"/>
    </source>
</evidence>
<dbReference type="Gene3D" id="1.10.510.10">
    <property type="entry name" value="Transferase(Phosphotransferase) domain 1"/>
    <property type="match status" value="1"/>
</dbReference>
<feature type="region of interest" description="Disordered" evidence="4">
    <location>
        <begin position="572"/>
        <end position="621"/>
    </location>
</feature>
<evidence type="ECO:0000256" key="4">
    <source>
        <dbReference type="SAM" id="MobiDB-lite"/>
    </source>
</evidence>
<feature type="compositionally biased region" description="Low complexity" evidence="4">
    <location>
        <begin position="10"/>
        <end position="19"/>
    </location>
</feature>
<feature type="compositionally biased region" description="Basic and acidic residues" evidence="4">
    <location>
        <begin position="1065"/>
        <end position="1075"/>
    </location>
</feature>
<dbReference type="GO" id="GO:0044773">
    <property type="term" value="P:mitotic DNA damage checkpoint signaling"/>
    <property type="evidence" value="ECO:0007669"/>
    <property type="project" value="TreeGrafter"/>
</dbReference>
<evidence type="ECO:0000256" key="1">
    <source>
        <dbReference type="ARBA" id="ARBA00022741"/>
    </source>
</evidence>
<feature type="region of interest" description="Disordered" evidence="4">
    <location>
        <begin position="1"/>
        <end position="31"/>
    </location>
</feature>
<dbReference type="SMART" id="SM00220">
    <property type="entry name" value="S_TKc"/>
    <property type="match status" value="1"/>
</dbReference>
<comment type="caution">
    <text evidence="6">The sequence shown here is derived from an EMBL/GenBank/DDBJ whole genome shotgun (WGS) entry which is preliminary data.</text>
</comment>
<feature type="domain" description="Protein kinase" evidence="5">
    <location>
        <begin position="39"/>
        <end position="320"/>
    </location>
</feature>
<evidence type="ECO:0000256" key="3">
    <source>
        <dbReference type="PROSITE-ProRule" id="PRU10141"/>
    </source>
</evidence>
<keyword evidence="2 3" id="KW-0067">ATP-binding</keyword>
<dbReference type="OrthoDB" id="541276at2759"/>
<dbReference type="GO" id="GO:0005524">
    <property type="term" value="F:ATP binding"/>
    <property type="evidence" value="ECO:0007669"/>
    <property type="project" value="UniProtKB-UniRule"/>
</dbReference>
<dbReference type="STRING" id="2282107.A0A286U780"/>
<dbReference type="InterPro" id="IPR017441">
    <property type="entry name" value="Protein_kinase_ATP_BS"/>
</dbReference>
<dbReference type="Proteomes" id="UP000217199">
    <property type="component" value="Unassembled WGS sequence"/>
</dbReference>
<keyword evidence="6" id="KW-0808">Transferase</keyword>
<dbReference type="GO" id="GO:0005634">
    <property type="term" value="C:nucleus"/>
    <property type="evidence" value="ECO:0007669"/>
    <property type="project" value="TreeGrafter"/>
</dbReference>
<sequence length="1290" mass="140349">MPSPDIHTNAVTGAGAAPSAPTPPPLGTIIDDGTNAGPLQLVHVLGVGGYGIVYRAAAQSGNLFAVKCLLRNANLNNPKQAQRQRRLHMREIALHRLAGAGAHPGIVRLHRIIEPALPAEDGNPSLPSPYTFLVMDYAPCGDLFTLILHKQVYLGRTGLVAQVFAQLAAAVSHCHALGIFHRDLKPENVLCWDGGATVRLADFGLATTERRSREWRTGSVYHMSPECQNGNAASPSYSPLANDIWSLAILLLNLLTARNPWARASPSDPTFSAYLQSPRNFLPQVLPISSGLNDVLVRALDVRWERRELFGVDGLANGVADLAADFDEYETQSRRSLSFNRHRLGSGLYAPDVVFEGGMARCPWEVGMHIPSGSSESEEANPIQIPQELVENTVPEHATGTTVVRKRSSSASFVPSPTAHSPTPSFMIEIPPVTPAKDDISVEVQPVNYSKQSPSASVQLNSRWSINSSASPEDSTISEIRFANPSDAEVLSSSSSSSTSGASSSSVSSDSSEYSATTTPGLRHTSPEPRVSDADLTLTDAEGYAYAYAANSEIPVDMDSIETKTPYSEAYPEAYSQPSYASAHRNRNRGRSRGRQPYPQISSRAQRDGVSRRSKFHWQKQRPELRLNVDLPAVLPLNVNSSDANGSTTARTNSRSRSRGQSVLAVRERAQEEPVSSCPFAYSVSRSESIARSPDMDVDAMHSSDLDVQMMSPSCFQSEYSEAYPARRASPFRYSDSLHTRFSGFSLSPSPVALSPVEATEDYRENLFNISPTRLRVERSSYTNVSPTDVLTPLSENYQNVFYEQEFERSASPSASSSLYQAALANKNANYETSYGEYTEAEEVANELRIGGSCVEEGESSGGSWVDDLRRVVNEEIARSDADDDDDDLPCIPGSYPNSPATPDRKASYLEVRSRKTNLFDNQDSNNVDGLGLRLFSEETENMDQTDPADEALRALHAIAVVNSALWSGVHNDDQISRTCSTVSTRGDQTFLAITTDVRADASLVGHTALTSATTEDFNEYVPYLRYVDSSIAESKRITPETSVHSFRAEHVNPSTFHSNEAPSEETHESHEQRQRGASAIKRRSRSLLKFVSRRPFSSSGSGLLSQRSSPSSTSPSPETSFSFGSNAASRISAAFMSKDVNRISATMSAGHRGKTEVTASSTRPRSCSSPPANEQTLSQRIESLDSPRPVAKAFSRGPGLSSGKSRTWSFTRAHSPSRRRSRSLSPAPMKGSPRDVLFRLRSARNWFWYALSSVTPRSSSDASARAKKGTGAASKWISPSPCVVVGRGR</sequence>
<feature type="compositionally biased region" description="Basic residues" evidence="4">
    <location>
        <begin position="584"/>
        <end position="594"/>
    </location>
</feature>
<feature type="compositionally biased region" description="Polar residues" evidence="4">
    <location>
        <begin position="1053"/>
        <end position="1062"/>
    </location>
</feature>
<dbReference type="Pfam" id="PF00069">
    <property type="entry name" value="Pkinase"/>
    <property type="match status" value="1"/>
</dbReference>
<feature type="region of interest" description="Disordered" evidence="4">
    <location>
        <begin position="1096"/>
        <end position="1124"/>
    </location>
</feature>
<dbReference type="InterPro" id="IPR011009">
    <property type="entry name" value="Kinase-like_dom_sf"/>
</dbReference>
<feature type="compositionally biased region" description="Low complexity" evidence="4">
    <location>
        <begin position="1159"/>
        <end position="1173"/>
    </location>
</feature>
<feature type="region of interest" description="Disordered" evidence="4">
    <location>
        <begin position="489"/>
        <end position="533"/>
    </location>
</feature>
<dbReference type="GO" id="GO:0004674">
    <property type="term" value="F:protein serine/threonine kinase activity"/>
    <property type="evidence" value="ECO:0007669"/>
    <property type="project" value="TreeGrafter"/>
</dbReference>
<evidence type="ECO:0000259" key="5">
    <source>
        <dbReference type="PROSITE" id="PS50011"/>
    </source>
</evidence>
<keyword evidence="6" id="KW-0418">Kinase</keyword>
<feature type="region of interest" description="Disordered" evidence="4">
    <location>
        <begin position="1257"/>
        <end position="1290"/>
    </location>
</feature>
<feature type="compositionally biased region" description="Polar residues" evidence="4">
    <location>
        <begin position="409"/>
        <end position="424"/>
    </location>
</feature>
<evidence type="ECO:0000256" key="2">
    <source>
        <dbReference type="ARBA" id="ARBA00022840"/>
    </source>
</evidence>
<feature type="binding site" evidence="3">
    <location>
        <position position="67"/>
    </location>
    <ligand>
        <name>ATP</name>
        <dbReference type="ChEBI" id="CHEBI:30616"/>
    </ligand>
</feature>
<dbReference type="InParanoid" id="A0A286U780"/>
<dbReference type="EMBL" id="NBII01000010">
    <property type="protein sequence ID" value="PAV15433.1"/>
    <property type="molecule type" value="Genomic_DNA"/>
</dbReference>
<dbReference type="InterPro" id="IPR000719">
    <property type="entry name" value="Prot_kinase_dom"/>
</dbReference>
<feature type="region of interest" description="Disordered" evidence="4">
    <location>
        <begin position="1038"/>
        <end position="1084"/>
    </location>
</feature>
<evidence type="ECO:0000313" key="7">
    <source>
        <dbReference type="Proteomes" id="UP000217199"/>
    </source>
</evidence>
<dbReference type="PANTHER" id="PTHR44167:SF24">
    <property type="entry name" value="SERINE_THREONINE-PROTEIN KINASE CHK2"/>
    <property type="match status" value="1"/>
</dbReference>
<dbReference type="PROSITE" id="PS00107">
    <property type="entry name" value="PROTEIN_KINASE_ATP"/>
    <property type="match status" value="1"/>
</dbReference>
<keyword evidence="1 3" id="KW-0547">Nucleotide-binding</keyword>
<reference evidence="6 7" key="1">
    <citation type="journal article" date="2017" name="Mol. Ecol.">
        <title>Comparative and population genomic landscape of Phellinus noxius: A hypervariable fungus causing root rot in trees.</title>
        <authorList>
            <person name="Chung C.L."/>
            <person name="Lee T.J."/>
            <person name="Akiba M."/>
            <person name="Lee H.H."/>
            <person name="Kuo T.H."/>
            <person name="Liu D."/>
            <person name="Ke H.M."/>
            <person name="Yokoi T."/>
            <person name="Roa M.B."/>
            <person name="Lu M.J."/>
            <person name="Chang Y.Y."/>
            <person name="Ann P.J."/>
            <person name="Tsai J.N."/>
            <person name="Chen C.Y."/>
            <person name="Tzean S.S."/>
            <person name="Ota Y."/>
            <person name="Hattori T."/>
            <person name="Sahashi N."/>
            <person name="Liou R.F."/>
            <person name="Kikuchi T."/>
            <person name="Tsai I.J."/>
        </authorList>
    </citation>
    <scope>NUCLEOTIDE SEQUENCE [LARGE SCALE GENOMIC DNA]</scope>
    <source>
        <strain evidence="6 7">FFPRI411160</strain>
    </source>
</reference>
<feature type="region of interest" description="Disordered" evidence="4">
    <location>
        <begin position="1147"/>
        <end position="1234"/>
    </location>
</feature>